<name>A0A9W8M9J8_9AGAR</name>
<feature type="non-terminal residue" evidence="1">
    <location>
        <position position="69"/>
    </location>
</feature>
<evidence type="ECO:0000313" key="2">
    <source>
        <dbReference type="Proteomes" id="UP001140091"/>
    </source>
</evidence>
<dbReference type="AlphaFoldDB" id="A0A9W8M9J8"/>
<proteinExistence type="predicted"/>
<comment type="caution">
    <text evidence="1">The sequence shown here is derived from an EMBL/GenBank/DDBJ whole genome shotgun (WGS) entry which is preliminary data.</text>
</comment>
<dbReference type="Proteomes" id="UP001140091">
    <property type="component" value="Unassembled WGS sequence"/>
</dbReference>
<organism evidence="1 2">
    <name type="scientific">Candolleomyces eurysporus</name>
    <dbReference type="NCBI Taxonomy" id="2828524"/>
    <lineage>
        <taxon>Eukaryota</taxon>
        <taxon>Fungi</taxon>
        <taxon>Dikarya</taxon>
        <taxon>Basidiomycota</taxon>
        <taxon>Agaricomycotina</taxon>
        <taxon>Agaricomycetes</taxon>
        <taxon>Agaricomycetidae</taxon>
        <taxon>Agaricales</taxon>
        <taxon>Agaricineae</taxon>
        <taxon>Psathyrellaceae</taxon>
        <taxon>Candolleomyces</taxon>
    </lineage>
</organism>
<protein>
    <submittedName>
        <fullName evidence="1">Uncharacterized protein</fullName>
    </submittedName>
</protein>
<sequence length="69" mass="7693">MFFSLLSRRIHEPFNSPDPARPNDGGGQTLELGCGKTFDLFDLELVLCILLVLLIYANIDVSIDIDLIN</sequence>
<keyword evidence="2" id="KW-1185">Reference proteome</keyword>
<accession>A0A9W8M9J8</accession>
<dbReference type="EMBL" id="JANBPK010001273">
    <property type="protein sequence ID" value="KAJ2923840.1"/>
    <property type="molecule type" value="Genomic_DNA"/>
</dbReference>
<gene>
    <name evidence="1" type="ORF">H1R20_g13255</name>
</gene>
<reference evidence="1" key="1">
    <citation type="submission" date="2022-06" db="EMBL/GenBank/DDBJ databases">
        <title>Genome Sequence of Candolleomyces eurysporus.</title>
        <authorList>
            <person name="Buettner E."/>
        </authorList>
    </citation>
    <scope>NUCLEOTIDE SEQUENCE</scope>
    <source>
        <strain evidence="1">VTCC 930004</strain>
    </source>
</reference>
<evidence type="ECO:0000313" key="1">
    <source>
        <dbReference type="EMBL" id="KAJ2923840.1"/>
    </source>
</evidence>